<dbReference type="NCBIfam" id="NF041895">
    <property type="entry name" value="choice_anch_V"/>
    <property type="match status" value="1"/>
</dbReference>
<dbReference type="Pfam" id="PF18962">
    <property type="entry name" value="Por_Secre_tail"/>
    <property type="match status" value="1"/>
</dbReference>
<keyword evidence="4" id="KW-1185">Reference proteome</keyword>
<comment type="caution">
    <text evidence="3">The sequence shown here is derived from an EMBL/GenBank/DDBJ whole genome shotgun (WGS) entry which is preliminary data.</text>
</comment>
<dbReference type="Gene3D" id="2.60.40.4060">
    <property type="entry name" value="Reeler domain"/>
    <property type="match status" value="1"/>
</dbReference>
<evidence type="ECO:0000259" key="1">
    <source>
        <dbReference type="Pfam" id="PF02014"/>
    </source>
</evidence>
<dbReference type="EMBL" id="VWSH01000002">
    <property type="protein sequence ID" value="KAA5534868.1"/>
    <property type="molecule type" value="Genomic_DNA"/>
</dbReference>
<feature type="domain" description="Secretion system C-terminal sorting" evidence="2">
    <location>
        <begin position="211"/>
        <end position="280"/>
    </location>
</feature>
<accession>A0A5M6CI29</accession>
<evidence type="ECO:0000313" key="3">
    <source>
        <dbReference type="EMBL" id="KAA5534868.1"/>
    </source>
</evidence>
<dbReference type="InterPro" id="IPR026444">
    <property type="entry name" value="Secre_tail"/>
</dbReference>
<sequence>MKSKVLLTTLGLGLGLIALSSYQNGPAHGGAGNRTGSNGSLGCSTGGCHMGDNPNLALSFQIVDDAGGVTVTDGKYTPGHTYTIAFKGVYSGAANYTHLGFQASAVNAANANSGTIAKDPAVANSATADASGITVVEHTAPLPKTGNDFITTFKWTAPAAGSGTAKIYARMMANNHNGIPGDDTPNQIIATLTEKATTGINDVAKSNLFKVYPNPAQNTLRVQLDKLTSGSYDIRITSIDGKSMLTTKSNFNGGEMNMDISNLANGVYNLTVQNKDANQTLQFVKK</sequence>
<proteinExistence type="predicted"/>
<evidence type="ECO:0000313" key="4">
    <source>
        <dbReference type="Proteomes" id="UP000323632"/>
    </source>
</evidence>
<dbReference type="NCBIfam" id="TIGR04183">
    <property type="entry name" value="Por_Secre_tail"/>
    <property type="match status" value="1"/>
</dbReference>
<protein>
    <submittedName>
        <fullName evidence="3">T9SS type A sorting domain-containing protein</fullName>
    </submittedName>
</protein>
<reference evidence="3 4" key="1">
    <citation type="submission" date="2019-09" db="EMBL/GenBank/DDBJ databases">
        <title>Genome sequence and assembly of Taibaiella sp.</title>
        <authorList>
            <person name="Chhetri G."/>
        </authorList>
    </citation>
    <scope>NUCLEOTIDE SEQUENCE [LARGE SCALE GENOMIC DNA]</scope>
    <source>
        <strain evidence="3 4">KVB11</strain>
    </source>
</reference>
<organism evidence="3 4">
    <name type="scientific">Taibaiella lutea</name>
    <dbReference type="NCBI Taxonomy" id="2608001"/>
    <lineage>
        <taxon>Bacteria</taxon>
        <taxon>Pseudomonadati</taxon>
        <taxon>Bacteroidota</taxon>
        <taxon>Chitinophagia</taxon>
        <taxon>Chitinophagales</taxon>
        <taxon>Chitinophagaceae</taxon>
        <taxon>Taibaiella</taxon>
    </lineage>
</organism>
<dbReference type="AlphaFoldDB" id="A0A5M6CI29"/>
<evidence type="ECO:0000259" key="2">
    <source>
        <dbReference type="Pfam" id="PF18962"/>
    </source>
</evidence>
<dbReference type="RefSeq" id="WP_150032547.1">
    <property type="nucleotide sequence ID" value="NZ_VWSH01000002.1"/>
</dbReference>
<dbReference type="InterPro" id="IPR002861">
    <property type="entry name" value="Reeler_dom"/>
</dbReference>
<feature type="domain" description="Reelin" evidence="1">
    <location>
        <begin position="69"/>
        <end position="174"/>
    </location>
</feature>
<name>A0A5M6CI29_9BACT</name>
<dbReference type="InterPro" id="IPR042307">
    <property type="entry name" value="Reeler_sf"/>
</dbReference>
<dbReference type="Proteomes" id="UP000323632">
    <property type="component" value="Unassembled WGS sequence"/>
</dbReference>
<gene>
    <name evidence="3" type="ORF">F0919_09710</name>
</gene>
<dbReference type="Pfam" id="PF02014">
    <property type="entry name" value="Reeler"/>
    <property type="match status" value="1"/>
</dbReference>